<accession>S9THH8</accession>
<dbReference type="OrthoDB" id="9768668at2"/>
<dbReference type="AlphaFoldDB" id="S9THH8"/>
<dbReference type="eggNOG" id="COG0399">
    <property type="taxonomic scope" value="Bacteria"/>
</dbReference>
<keyword evidence="4" id="KW-0032">Aminotransferase</keyword>
<dbReference type="EMBL" id="AQPH01000031">
    <property type="protein sequence ID" value="EPY01736.1"/>
    <property type="molecule type" value="Genomic_DNA"/>
</dbReference>
<dbReference type="Gene3D" id="3.90.1150.10">
    <property type="entry name" value="Aspartate Aminotransferase, domain 1"/>
    <property type="match status" value="1"/>
</dbReference>
<evidence type="ECO:0000313" key="5">
    <source>
        <dbReference type="Proteomes" id="UP000015350"/>
    </source>
</evidence>
<dbReference type="GO" id="GO:0030170">
    <property type="term" value="F:pyridoxal phosphate binding"/>
    <property type="evidence" value="ECO:0007669"/>
    <property type="project" value="TreeGrafter"/>
</dbReference>
<dbReference type="PANTHER" id="PTHR30244">
    <property type="entry name" value="TRANSAMINASE"/>
    <property type="match status" value="1"/>
</dbReference>
<evidence type="ECO:0000313" key="4">
    <source>
        <dbReference type="EMBL" id="EPY01736.1"/>
    </source>
</evidence>
<protein>
    <submittedName>
        <fullName evidence="4">DegT/DnrJ/EryC1/StrS aminotransferase</fullName>
    </submittedName>
</protein>
<evidence type="ECO:0000256" key="1">
    <source>
        <dbReference type="PIRSR" id="PIRSR000390-1"/>
    </source>
</evidence>
<dbReference type="RefSeq" id="WP_021132219.1">
    <property type="nucleotide sequence ID" value="NZ_AQPH01000031.1"/>
</dbReference>
<dbReference type="InterPro" id="IPR015422">
    <property type="entry name" value="PyrdxlP-dep_Trfase_small"/>
</dbReference>
<dbReference type="GO" id="GO:0008483">
    <property type="term" value="F:transaminase activity"/>
    <property type="evidence" value="ECO:0007669"/>
    <property type="project" value="UniProtKB-KW"/>
</dbReference>
<dbReference type="Gene3D" id="3.40.640.10">
    <property type="entry name" value="Type I PLP-dependent aspartate aminotransferase-like (Major domain)"/>
    <property type="match status" value="1"/>
</dbReference>
<comment type="caution">
    <text evidence="4">The sequence shown here is derived from an EMBL/GenBank/DDBJ whole genome shotgun (WGS) entry which is preliminary data.</text>
</comment>
<sequence length="371" mass="39373">MSIAFIDLQAQRRRLGDSVDRAIAKVLDHGHYIMGPEVAQFETALGDFCGARHVIGCGNGTDALHLVLLAEGIGPGDAVFVPAFTFVATAEMAPLVGATPVFVDVDETSFNIDPASLEVAIRTARDAGLTPRMVIAVDLFGQPADYAAISRIADSHGLTVVADAAQAFGASLGAAKVGTLAKYTTTSFFPAKPLGCYGDGGAVFTDDDSAATLLRSLRIHGKGTDKYDNVRIGLNSRLDTLQAAILLEKLAIFADEIVARNRVADRYAQGLGDVVAVPKVADGAVSTWAQYTIRHADRDGLAARLKEEGVPSAVYYPIPMHRQTGYHAYPVAGASLPVSDRLSREVISLPMHPYLDPATQDRIIEAVRSSL</sequence>
<dbReference type="InterPro" id="IPR000653">
    <property type="entry name" value="DegT/StrS_aminotransferase"/>
</dbReference>
<dbReference type="PANTHER" id="PTHR30244:SF42">
    <property type="entry name" value="UDP-2-ACETAMIDO-2-DEOXY-3-OXO-D-GLUCURONATE AMINOTRANSFERASE"/>
    <property type="match status" value="1"/>
</dbReference>
<evidence type="ECO:0000256" key="2">
    <source>
        <dbReference type="PIRSR" id="PIRSR000390-2"/>
    </source>
</evidence>
<dbReference type="GO" id="GO:0000271">
    <property type="term" value="P:polysaccharide biosynthetic process"/>
    <property type="evidence" value="ECO:0007669"/>
    <property type="project" value="TreeGrafter"/>
</dbReference>
<comment type="similarity">
    <text evidence="3">Belongs to the DegT/DnrJ/EryC1 family.</text>
</comment>
<feature type="active site" description="Proton acceptor" evidence="1">
    <location>
        <position position="192"/>
    </location>
</feature>
<name>S9THH8_MAGFU</name>
<feature type="modified residue" description="N6-(pyridoxal phosphate)lysine" evidence="2">
    <location>
        <position position="192"/>
    </location>
</feature>
<dbReference type="CDD" id="cd00616">
    <property type="entry name" value="AHBA_syn"/>
    <property type="match status" value="1"/>
</dbReference>
<dbReference type="Pfam" id="PF01041">
    <property type="entry name" value="DegT_DnrJ_EryC1"/>
    <property type="match status" value="1"/>
</dbReference>
<dbReference type="SUPFAM" id="SSF53383">
    <property type="entry name" value="PLP-dependent transferases"/>
    <property type="match status" value="1"/>
</dbReference>
<keyword evidence="4" id="KW-0808">Transferase</keyword>
<dbReference type="STRING" id="1316936.K678_09438"/>
<keyword evidence="2 3" id="KW-0663">Pyridoxal phosphate</keyword>
<dbReference type="InterPro" id="IPR015421">
    <property type="entry name" value="PyrdxlP-dep_Trfase_major"/>
</dbReference>
<dbReference type="Proteomes" id="UP000015350">
    <property type="component" value="Unassembled WGS sequence"/>
</dbReference>
<proteinExistence type="inferred from homology"/>
<dbReference type="PATRIC" id="fig|1316936.3.peg.1884"/>
<organism evidence="4 5">
    <name type="scientific">Magnetospirillum fulvum MGU-K5</name>
    <dbReference type="NCBI Taxonomy" id="1316936"/>
    <lineage>
        <taxon>Bacteria</taxon>
        <taxon>Pseudomonadati</taxon>
        <taxon>Pseudomonadota</taxon>
        <taxon>Alphaproteobacteria</taxon>
        <taxon>Rhodospirillales</taxon>
        <taxon>Rhodospirillaceae</taxon>
        <taxon>Magnetospirillum</taxon>
    </lineage>
</organism>
<dbReference type="PIRSF" id="PIRSF000390">
    <property type="entry name" value="PLP_StrS"/>
    <property type="match status" value="1"/>
</dbReference>
<reference evidence="4 5" key="1">
    <citation type="submission" date="2013-04" db="EMBL/GenBank/DDBJ databases">
        <authorList>
            <person name="Kuznetsov B."/>
            <person name="Ivanovsky R."/>
        </authorList>
    </citation>
    <scope>NUCLEOTIDE SEQUENCE [LARGE SCALE GENOMIC DNA]</scope>
    <source>
        <strain evidence="4 5">MGU-K5</strain>
    </source>
</reference>
<dbReference type="InterPro" id="IPR015424">
    <property type="entry name" value="PyrdxlP-dep_Trfase"/>
</dbReference>
<gene>
    <name evidence="4" type="ORF">K678_09438</name>
</gene>
<evidence type="ECO:0000256" key="3">
    <source>
        <dbReference type="RuleBase" id="RU004508"/>
    </source>
</evidence>